<reference evidence="2" key="1">
    <citation type="submission" date="2023-06" db="EMBL/GenBank/DDBJ databases">
        <authorList>
            <consortium name="Lawrence Berkeley National Laboratory"/>
            <person name="Ahrendt S."/>
            <person name="Sahu N."/>
            <person name="Indic B."/>
            <person name="Wong-Bajracharya J."/>
            <person name="Merenyi Z."/>
            <person name="Ke H.-M."/>
            <person name="Monk M."/>
            <person name="Kocsube S."/>
            <person name="Drula E."/>
            <person name="Lipzen A."/>
            <person name="Balint B."/>
            <person name="Henrissat B."/>
            <person name="Andreopoulos B."/>
            <person name="Martin F.M."/>
            <person name="Harder C.B."/>
            <person name="Rigling D."/>
            <person name="Ford K.L."/>
            <person name="Foster G.D."/>
            <person name="Pangilinan J."/>
            <person name="Papanicolaou A."/>
            <person name="Barry K."/>
            <person name="LaButti K."/>
            <person name="Viragh M."/>
            <person name="Koriabine M."/>
            <person name="Yan M."/>
            <person name="Riley R."/>
            <person name="Champramary S."/>
            <person name="Plett K.L."/>
            <person name="Tsai I.J."/>
            <person name="Slot J."/>
            <person name="Sipos G."/>
            <person name="Plett J."/>
            <person name="Nagy L.G."/>
            <person name="Grigoriev I.V."/>
        </authorList>
    </citation>
    <scope>NUCLEOTIDE SEQUENCE</scope>
    <source>
        <strain evidence="2">CCBAS 213</strain>
    </source>
</reference>
<dbReference type="RefSeq" id="XP_060326813.1">
    <property type="nucleotide sequence ID" value="XM_060483482.1"/>
</dbReference>
<evidence type="ECO:0000256" key="1">
    <source>
        <dbReference type="SAM" id="MobiDB-lite"/>
    </source>
</evidence>
<dbReference type="EMBL" id="JAUEPS010000039">
    <property type="protein sequence ID" value="KAK0449098.1"/>
    <property type="molecule type" value="Genomic_DNA"/>
</dbReference>
<evidence type="ECO:0000313" key="2">
    <source>
        <dbReference type="EMBL" id="KAK0449098.1"/>
    </source>
</evidence>
<organism evidence="2 3">
    <name type="scientific">Armillaria tabescens</name>
    <name type="common">Ringless honey mushroom</name>
    <name type="synonym">Agaricus tabescens</name>
    <dbReference type="NCBI Taxonomy" id="1929756"/>
    <lineage>
        <taxon>Eukaryota</taxon>
        <taxon>Fungi</taxon>
        <taxon>Dikarya</taxon>
        <taxon>Basidiomycota</taxon>
        <taxon>Agaricomycotina</taxon>
        <taxon>Agaricomycetes</taxon>
        <taxon>Agaricomycetidae</taxon>
        <taxon>Agaricales</taxon>
        <taxon>Marasmiineae</taxon>
        <taxon>Physalacriaceae</taxon>
        <taxon>Desarmillaria</taxon>
    </lineage>
</organism>
<dbReference type="GeneID" id="85367030"/>
<feature type="compositionally biased region" description="Polar residues" evidence="1">
    <location>
        <begin position="1"/>
        <end position="13"/>
    </location>
</feature>
<feature type="region of interest" description="Disordered" evidence="1">
    <location>
        <begin position="1"/>
        <end position="84"/>
    </location>
</feature>
<protein>
    <recommendedName>
        <fullName evidence="4">Heterokaryon incompatibility domain-containing protein</fullName>
    </recommendedName>
</protein>
<gene>
    <name evidence="2" type="ORF">EV420DRAFT_792183</name>
</gene>
<dbReference type="AlphaFoldDB" id="A0AA39JYU3"/>
<keyword evidence="3" id="KW-1185">Reference proteome</keyword>
<name>A0AA39JYU3_ARMTA</name>
<proteinExistence type="predicted"/>
<comment type="caution">
    <text evidence="2">The sequence shown here is derived from an EMBL/GenBank/DDBJ whole genome shotgun (WGS) entry which is preliminary data.</text>
</comment>
<accession>A0AA39JYU3</accession>
<feature type="compositionally biased region" description="Polar residues" evidence="1">
    <location>
        <begin position="54"/>
        <end position="70"/>
    </location>
</feature>
<feature type="compositionally biased region" description="Polar residues" evidence="1">
    <location>
        <begin position="25"/>
        <end position="47"/>
    </location>
</feature>
<evidence type="ECO:0000313" key="3">
    <source>
        <dbReference type="Proteomes" id="UP001175211"/>
    </source>
</evidence>
<evidence type="ECO:0008006" key="4">
    <source>
        <dbReference type="Google" id="ProtNLM"/>
    </source>
</evidence>
<sequence length="670" mass="75338">MGNEQQLSNPAESTSKHVQKLKDSPSASDGTPNHNPNVNTSAPSESQPVIVRQDSGSASGDVNHSLDVTPNPSPHCHPEPLSDTPILKTQTAAVENRLASPSVGKGDELPGYGDYDSLVRSKIETAVEVISAFTETGKAESSIQVPLQRKYTGENEDGPRREVISSALANVPCASLGIQGILDLLNAILETSHTLDTPSVSSLLEDCITQNYDFGAAYGRLRRVWKSYDGGTMQDELRKHEEGDWKMRREALAGNRIVEPDLPPRRVWDLYSNRVVPYWVTEGWPEPISHAWVDEKDRVDVWTPINGKKWPVPIPNDADLRLIRIEMLNLGYEYTWLDVLCLRQVGGLREDLRVEEWKLDVPTIGRVYRFVRVVIYLSGLGQPLILKEGDLESDRSWFRCAWTVQEVGSERIIAGDTPDGPMHARPIDEDGNYEIEILTQFHRQLKSFQRRYQYIFSALADMQKRVSTNPVDKVAGLAFPLWPKTIPAYHESESLEEAWTVLVNTMRSVMRVDFLFLYPEAGQGCKKWRPTWEQVMMNPLPEDVDSSLGDVGHDDVMDEDWYEGPCIQQGLVQGLDKGSAEGGDRFGELVVEDEHGMACLFKIIATHQYPIPKDSYTLLGNDGWPSHWAIGRQLPDQRFEKVSVFAMINWKETKMLKGPGITVKSHNILV</sequence>
<dbReference type="Proteomes" id="UP001175211">
    <property type="component" value="Unassembled WGS sequence"/>
</dbReference>